<keyword evidence="2" id="KW-1185">Reference proteome</keyword>
<gene>
    <name evidence="1" type="ORF">LHCIRMBIA951_00487</name>
</gene>
<protein>
    <submittedName>
        <fullName evidence="1">Uncharacterized protein</fullName>
    </submittedName>
</protein>
<sequence length="20" mass="2388">MDELPHFLGPVFEQASRDWL</sequence>
<organism evidence="1 2">
    <name type="scientific">Lactobacillus helveticus CIRM-BIA 951</name>
    <dbReference type="NCBI Taxonomy" id="1226334"/>
    <lineage>
        <taxon>Bacteria</taxon>
        <taxon>Bacillati</taxon>
        <taxon>Bacillota</taxon>
        <taxon>Bacilli</taxon>
        <taxon>Lactobacillales</taxon>
        <taxon>Lactobacillaceae</taxon>
        <taxon>Lactobacillus</taxon>
    </lineage>
</organism>
<comment type="caution">
    <text evidence="1">The sequence shown here is derived from an EMBL/GenBank/DDBJ whole genome shotgun (WGS) entry which is preliminary data.</text>
</comment>
<name>U6F8Y1_LACHE</name>
<evidence type="ECO:0000313" key="2">
    <source>
        <dbReference type="Proteomes" id="UP000017248"/>
    </source>
</evidence>
<accession>U6F8Y1</accession>
<dbReference type="EMBL" id="CBUK010000134">
    <property type="protein sequence ID" value="CDI59050.1"/>
    <property type="molecule type" value="Genomic_DNA"/>
</dbReference>
<dbReference type="HOGENOM" id="CLU_3428238_0_0_9"/>
<dbReference type="Proteomes" id="UP000017248">
    <property type="component" value="Unassembled WGS sequence"/>
</dbReference>
<reference evidence="1" key="1">
    <citation type="submission" date="2013-09" db="EMBL/GenBank/DDBJ databases">
        <title>Draft Genome Sequence of five Lactobacillus helveticus strains CIRM-BIA 101T, 103, 104, 951 and 953 isolated from milk product.</title>
        <authorList>
            <person name="Valence F."/>
            <person name="Chuat V."/>
            <person name="Ma L."/>
            <person name="Creno S."/>
            <person name="Falentin H."/>
            <person name="Lortal S."/>
            <person name="Bizet C."/>
            <person name="Clermont D."/>
            <person name="Loux V."/>
            <person name="Bouchier C."/>
            <person name="Cousin S."/>
        </authorList>
    </citation>
    <scope>NUCLEOTIDE SEQUENCE [LARGE SCALE GENOMIC DNA]</scope>
    <source>
        <strain evidence="1">CIRM-BIA 951</strain>
    </source>
</reference>
<dbReference type="AlphaFoldDB" id="U6F8Y1"/>
<evidence type="ECO:0000313" key="1">
    <source>
        <dbReference type="EMBL" id="CDI59050.1"/>
    </source>
</evidence>
<proteinExistence type="predicted"/>